<dbReference type="InterPro" id="IPR021457">
    <property type="entry name" value="DUF3108"/>
</dbReference>
<dbReference type="KEGG" id="aaeo:BJI67_11100"/>
<organism evidence="2 3">
    <name type="scientific">Acidihalobacter aeolianus</name>
    <dbReference type="NCBI Taxonomy" id="2792603"/>
    <lineage>
        <taxon>Bacteria</taxon>
        <taxon>Pseudomonadati</taxon>
        <taxon>Pseudomonadota</taxon>
        <taxon>Gammaproteobacteria</taxon>
        <taxon>Chromatiales</taxon>
        <taxon>Ectothiorhodospiraceae</taxon>
        <taxon>Acidihalobacter</taxon>
    </lineage>
</organism>
<feature type="signal peptide" evidence="1">
    <location>
        <begin position="1"/>
        <end position="20"/>
    </location>
</feature>
<keyword evidence="3" id="KW-1185">Reference proteome</keyword>
<dbReference type="Pfam" id="PF11306">
    <property type="entry name" value="DUF3108"/>
    <property type="match status" value="1"/>
</dbReference>
<dbReference type="AlphaFoldDB" id="A0A1D8K9A1"/>
<dbReference type="EMBL" id="CP017448">
    <property type="protein sequence ID" value="AOV17536.1"/>
    <property type="molecule type" value="Genomic_DNA"/>
</dbReference>
<reference evidence="2 3" key="1">
    <citation type="submission" date="2016-09" db="EMBL/GenBank/DDBJ databases">
        <title>Acidihalobacter prosperus V6 (DSM14174).</title>
        <authorList>
            <person name="Khaleque H.N."/>
            <person name="Ramsay J.P."/>
            <person name="Murphy R.J.T."/>
            <person name="Kaksonen A.H."/>
            <person name="Boxall N.J."/>
            <person name="Watkin E.L.J."/>
        </authorList>
    </citation>
    <scope>NUCLEOTIDE SEQUENCE [LARGE SCALE GENOMIC DNA]</scope>
    <source>
        <strain evidence="2 3">V6</strain>
    </source>
</reference>
<evidence type="ECO:0000256" key="1">
    <source>
        <dbReference type="SAM" id="SignalP"/>
    </source>
</evidence>
<evidence type="ECO:0000313" key="2">
    <source>
        <dbReference type="EMBL" id="AOV17536.1"/>
    </source>
</evidence>
<sequence length="244" mass="27104">MQWLAALLVAAALLPSIAAAATNDAGAFGIPFFTAHYVLKQYGLTAADITVSFGPESNGRLIYRQVTLPAGMVSWFRHDRITGESILAPGPIPLPVEYRFVHSGDGPTQEAVIHFDRRQGKATGHMQNGDRVKVAIEPDTLDRLSLQLALMQAVAQGRKSLRFTTVETKDKLSHYDFHNLGRETVVTSLGRLETVHLQRIWKAKHLRYDFWLAPSLHDLPVKLTQIEGNDSSGLALYLQSVNWH</sequence>
<evidence type="ECO:0000313" key="3">
    <source>
        <dbReference type="Proteomes" id="UP000095342"/>
    </source>
</evidence>
<proteinExistence type="predicted"/>
<evidence type="ECO:0008006" key="4">
    <source>
        <dbReference type="Google" id="ProtNLM"/>
    </source>
</evidence>
<dbReference type="Proteomes" id="UP000095342">
    <property type="component" value="Chromosome"/>
</dbReference>
<name>A0A1D8K9A1_9GAMM</name>
<protein>
    <recommendedName>
        <fullName evidence="4">DUF3108 domain-containing protein</fullName>
    </recommendedName>
</protein>
<accession>A0A1D8K9A1</accession>
<feature type="chain" id="PRO_5009109864" description="DUF3108 domain-containing protein" evidence="1">
    <location>
        <begin position="21"/>
        <end position="244"/>
    </location>
</feature>
<keyword evidence="1" id="KW-0732">Signal</keyword>
<gene>
    <name evidence="2" type="ORF">BJI67_11100</name>
</gene>